<organism evidence="12">
    <name type="scientific">Physcomitrium patens</name>
    <name type="common">Spreading-leaved earth moss</name>
    <name type="synonym">Physcomitrella patens</name>
    <dbReference type="NCBI Taxonomy" id="3218"/>
    <lineage>
        <taxon>Eukaryota</taxon>
        <taxon>Viridiplantae</taxon>
        <taxon>Streptophyta</taxon>
        <taxon>Embryophyta</taxon>
        <taxon>Bryophyta</taxon>
        <taxon>Bryophytina</taxon>
        <taxon>Bryopsida</taxon>
        <taxon>Funariidae</taxon>
        <taxon>Funariales</taxon>
        <taxon>Funariaceae</taxon>
        <taxon>Physcomitrium</taxon>
    </lineage>
</organism>
<evidence type="ECO:0000256" key="4">
    <source>
        <dbReference type="ARBA" id="ARBA00022723"/>
    </source>
</evidence>
<evidence type="ECO:0000256" key="5">
    <source>
        <dbReference type="ARBA" id="ARBA00022801"/>
    </source>
</evidence>
<dbReference type="RefSeq" id="XP_024397852.1">
    <property type="nucleotide sequence ID" value="XM_024542084.2"/>
</dbReference>
<evidence type="ECO:0000313" key="13">
    <source>
        <dbReference type="EnsemblPlants" id="Pp3c16_10250V3.1"/>
    </source>
</evidence>
<dbReference type="Gramene" id="Pp3c16_10250V3.3">
    <property type="protein sequence ID" value="Pp3c16_10250V3.3"/>
    <property type="gene ID" value="Pp3c16_10250"/>
</dbReference>
<evidence type="ECO:0000256" key="9">
    <source>
        <dbReference type="ARBA" id="ARBA00023128"/>
    </source>
</evidence>
<dbReference type="KEGG" id="ppp:112293047"/>
<dbReference type="GO" id="GO:0006518">
    <property type="term" value="P:peptide metabolic process"/>
    <property type="evidence" value="ECO:0000318"/>
    <property type="project" value="GO_Central"/>
</dbReference>
<dbReference type="GO" id="GO:0046872">
    <property type="term" value="F:metal ion binding"/>
    <property type="evidence" value="ECO:0007669"/>
    <property type="project" value="UniProtKB-UniRule"/>
</dbReference>
<dbReference type="EnsemblPlants" id="Pp3c16_10250V3.3">
    <property type="protein sequence ID" value="Pp3c16_10250V3.3"/>
    <property type="gene ID" value="Pp3c16_10250"/>
</dbReference>
<dbReference type="Gramene" id="Pp3c16_10250V3.2">
    <property type="protein sequence ID" value="Pp3c16_10250V3.2"/>
    <property type="gene ID" value="Pp3c16_10250"/>
</dbReference>
<accession>A0A2K1J7Y6</accession>
<gene>
    <name evidence="13" type="primary">LOC112293047</name>
    <name evidence="12" type="ORF">PHYPA_020751</name>
</gene>
<keyword evidence="4 10" id="KW-0479">Metal-binding</keyword>
<dbReference type="RefSeq" id="XP_024397850.1">
    <property type="nucleotide sequence ID" value="XM_024542082.2"/>
</dbReference>
<dbReference type="GeneID" id="112293047"/>
<dbReference type="EnsemblPlants" id="Pp3c16_10250V3.2">
    <property type="protein sequence ID" value="Pp3c16_10250V3.2"/>
    <property type="gene ID" value="Pp3c16_10250"/>
</dbReference>
<dbReference type="RefSeq" id="XP_024397849.1">
    <property type="nucleotide sequence ID" value="XM_024542081.2"/>
</dbReference>
<dbReference type="OrthoDB" id="17530at2759"/>
<evidence type="ECO:0000259" key="11">
    <source>
        <dbReference type="Pfam" id="PF01432"/>
    </source>
</evidence>
<dbReference type="InterPro" id="IPR033851">
    <property type="entry name" value="M3A_MIP"/>
</dbReference>
<dbReference type="AlphaFoldDB" id="A0A2K1J7Y6"/>
<dbReference type="EMBL" id="ABEU02000016">
    <property type="protein sequence ID" value="PNR37642.1"/>
    <property type="molecule type" value="Genomic_DNA"/>
</dbReference>
<evidence type="ECO:0000256" key="8">
    <source>
        <dbReference type="ARBA" id="ARBA00023049"/>
    </source>
</evidence>
<dbReference type="GO" id="GO:0006508">
    <property type="term" value="P:proteolysis"/>
    <property type="evidence" value="ECO:0000318"/>
    <property type="project" value="GO_Central"/>
</dbReference>
<feature type="domain" description="Peptidase M3A/M3B catalytic" evidence="11">
    <location>
        <begin position="327"/>
        <end position="763"/>
    </location>
</feature>
<dbReference type="RefSeq" id="XP_024397848.1">
    <property type="nucleotide sequence ID" value="XM_024542080.2"/>
</dbReference>
<dbReference type="CDD" id="cd06457">
    <property type="entry name" value="M3A_MIP"/>
    <property type="match status" value="1"/>
</dbReference>
<evidence type="ECO:0000313" key="14">
    <source>
        <dbReference type="Proteomes" id="UP000006727"/>
    </source>
</evidence>
<dbReference type="FunFam" id="3.40.390.10:FF:000019">
    <property type="entry name" value="Mitochondrial intermediate peptidase, mitochondrial"/>
    <property type="match status" value="1"/>
</dbReference>
<comment type="similarity">
    <text evidence="2 10">Belongs to the peptidase M3 family.</text>
</comment>
<comment type="cofactor">
    <cofactor evidence="10">
        <name>Zn(2+)</name>
        <dbReference type="ChEBI" id="CHEBI:29105"/>
    </cofactor>
    <text evidence="10">Binds 1 zinc ion.</text>
</comment>
<dbReference type="InterPro" id="IPR024077">
    <property type="entry name" value="Neurolysin/TOP_dom2"/>
</dbReference>
<keyword evidence="6 10" id="KW-0862">Zinc</keyword>
<dbReference type="STRING" id="3218.A0A2K1J7Y6"/>
<evidence type="ECO:0000256" key="10">
    <source>
        <dbReference type="RuleBase" id="RU003435"/>
    </source>
</evidence>
<dbReference type="InterPro" id="IPR045090">
    <property type="entry name" value="Pept_M3A_M3B"/>
</dbReference>
<name>A0A2K1J7Y6_PHYPA</name>
<keyword evidence="14" id="KW-1185">Reference proteome</keyword>
<keyword evidence="5 10" id="KW-0378">Hydrolase</keyword>
<dbReference type="OMA" id="ALMFEYM"/>
<keyword evidence="8 10" id="KW-0482">Metalloprotease</keyword>
<evidence type="ECO:0000256" key="7">
    <source>
        <dbReference type="ARBA" id="ARBA00022946"/>
    </source>
</evidence>
<sequence length="789" mass="88478">MKSRRAAKGLLSTASSNFGERDQLFKIAWSCQWYPTSCSCTAREGSAHMPQVVSRTLVSKAGSVPVATGSKVESEAAHSTEKKKQILPQEYKPSMKPPNLRKEMLGLYGYEILKTAKGFRIFAQDAIDKSEIIIRNIKDMPPSMGVIRAMDDISDTVCSVVDAAELCRNTHPDKEYVEESNHASMKVYEYLQYLNSHPVLYKAIVGVEESPDILTTEEARRAAKTLRMDFERGGIHLPSDKLKRVNDLNLEITRLGREFGENMMRDQGQLDIFPASVIPKSIQHMMKPIWMEKDGRVGWSRRSKFVAADDSNMGLRVVTEPAVLSSVLKYVADSEVRRRVYMVGHCVPKANLRVLDHLIGARHELAQLLGYNSYAEFATAPTMAESPNAVVSFLEDISIRIRGKADEEMKTLAEFSKQVDTSCSSTSINAWDESYYAGLLKARTYDLNAGVVASYFPVGQCIEALRIICQTLFGATFEQVPLAPGEAWHPAVQKMCLRHPSEGELGHLYLDLYARPGKFPGCAHFTLKGCRRISESDYQLPVVALACNFATPDGNTPPILNHWEVETLFHEFGHALHSLLSRTEFQHFSGTRTVLDFSETPSQLFEHYAWDYRLLRQFGRHYLTGETIPEKMVASMNEAKRMLSATEIQRQVLYALIDMTLFGKQPLPAKDTTAVIADLKLKYTGVRHVEGTHWHTRFNHLVSYGAGYYSYLYARCFAASIWQKHCIEDPLNLATGDSLRRGFLMHGGARDPSKMMRKLLGEDSLICTAAGVRPCTEQLLADIGLVANS</sequence>
<dbReference type="RefSeq" id="XP_073395708.1">
    <property type="nucleotide sequence ID" value="XM_073539607.1"/>
</dbReference>
<dbReference type="Proteomes" id="UP000006727">
    <property type="component" value="Chromosome 16"/>
</dbReference>
<dbReference type="SUPFAM" id="SSF55486">
    <property type="entry name" value="Metalloproteases ('zincins'), catalytic domain"/>
    <property type="match status" value="1"/>
</dbReference>
<dbReference type="GO" id="GO:0005739">
    <property type="term" value="C:mitochondrion"/>
    <property type="evidence" value="ECO:0007669"/>
    <property type="project" value="UniProtKB-SubCell"/>
</dbReference>
<protein>
    <recommendedName>
        <fullName evidence="11">Peptidase M3A/M3B catalytic domain-containing protein</fullName>
    </recommendedName>
</protein>
<dbReference type="GO" id="GO:0004222">
    <property type="term" value="F:metalloendopeptidase activity"/>
    <property type="evidence" value="ECO:0000318"/>
    <property type="project" value="GO_Central"/>
</dbReference>
<dbReference type="Pfam" id="PF01432">
    <property type="entry name" value="Peptidase_M3"/>
    <property type="match status" value="1"/>
</dbReference>
<evidence type="ECO:0000313" key="12">
    <source>
        <dbReference type="EMBL" id="PNR37642.1"/>
    </source>
</evidence>
<dbReference type="PaxDb" id="3218-PP1S106_190V6.1"/>
<evidence type="ECO:0000256" key="1">
    <source>
        <dbReference type="ARBA" id="ARBA00004173"/>
    </source>
</evidence>
<reference evidence="12 14" key="2">
    <citation type="journal article" date="2018" name="Plant J.">
        <title>The Physcomitrella patens chromosome-scale assembly reveals moss genome structure and evolution.</title>
        <authorList>
            <person name="Lang D."/>
            <person name="Ullrich K.K."/>
            <person name="Murat F."/>
            <person name="Fuchs J."/>
            <person name="Jenkins J."/>
            <person name="Haas F.B."/>
            <person name="Piednoel M."/>
            <person name="Gundlach H."/>
            <person name="Van Bel M."/>
            <person name="Meyberg R."/>
            <person name="Vives C."/>
            <person name="Morata J."/>
            <person name="Symeonidi A."/>
            <person name="Hiss M."/>
            <person name="Muchero W."/>
            <person name="Kamisugi Y."/>
            <person name="Saleh O."/>
            <person name="Blanc G."/>
            <person name="Decker E.L."/>
            <person name="van Gessel N."/>
            <person name="Grimwood J."/>
            <person name="Hayes R.D."/>
            <person name="Graham S.W."/>
            <person name="Gunter L.E."/>
            <person name="McDaniel S.F."/>
            <person name="Hoernstein S.N.W."/>
            <person name="Larsson A."/>
            <person name="Li F.W."/>
            <person name="Perroud P.F."/>
            <person name="Phillips J."/>
            <person name="Ranjan P."/>
            <person name="Rokshar D.S."/>
            <person name="Rothfels C.J."/>
            <person name="Schneider L."/>
            <person name="Shu S."/>
            <person name="Stevenson D.W."/>
            <person name="Thummler F."/>
            <person name="Tillich M."/>
            <person name="Villarreal Aguilar J.C."/>
            <person name="Widiez T."/>
            <person name="Wong G.K."/>
            <person name="Wymore A."/>
            <person name="Zhang Y."/>
            <person name="Zimmer A.D."/>
            <person name="Quatrano R.S."/>
            <person name="Mayer K.F.X."/>
            <person name="Goodstein D."/>
            <person name="Casacuberta J.M."/>
            <person name="Vandepoele K."/>
            <person name="Reski R."/>
            <person name="Cuming A.C."/>
            <person name="Tuskan G.A."/>
            <person name="Maumus F."/>
            <person name="Salse J."/>
            <person name="Schmutz J."/>
            <person name="Rensing S.A."/>
        </authorList>
    </citation>
    <scope>NUCLEOTIDE SEQUENCE [LARGE SCALE GENOMIC DNA]</scope>
    <source>
        <strain evidence="13 14">cv. Gransden 2004</strain>
    </source>
</reference>
<keyword evidence="9" id="KW-0496">Mitochondrion</keyword>
<dbReference type="Gene3D" id="3.40.390.10">
    <property type="entry name" value="Collagenase (Catalytic Domain)"/>
    <property type="match status" value="1"/>
</dbReference>
<proteinExistence type="inferred from homology"/>
<reference evidence="13" key="3">
    <citation type="submission" date="2020-12" db="UniProtKB">
        <authorList>
            <consortium name="EnsemblPlants"/>
        </authorList>
    </citation>
    <scope>IDENTIFICATION</scope>
</reference>
<dbReference type="InterPro" id="IPR024079">
    <property type="entry name" value="MetalloPept_cat_dom_sf"/>
</dbReference>
<reference evidence="12 14" key="1">
    <citation type="journal article" date="2008" name="Science">
        <title>The Physcomitrella genome reveals evolutionary insights into the conquest of land by plants.</title>
        <authorList>
            <person name="Rensing S."/>
            <person name="Lang D."/>
            <person name="Zimmer A."/>
            <person name="Terry A."/>
            <person name="Salamov A."/>
            <person name="Shapiro H."/>
            <person name="Nishiyama T."/>
            <person name="Perroud P.-F."/>
            <person name="Lindquist E."/>
            <person name="Kamisugi Y."/>
            <person name="Tanahashi T."/>
            <person name="Sakakibara K."/>
            <person name="Fujita T."/>
            <person name="Oishi K."/>
            <person name="Shin-I T."/>
            <person name="Kuroki Y."/>
            <person name="Toyoda A."/>
            <person name="Suzuki Y."/>
            <person name="Hashimoto A."/>
            <person name="Yamaguchi K."/>
            <person name="Sugano A."/>
            <person name="Kohara Y."/>
            <person name="Fujiyama A."/>
            <person name="Anterola A."/>
            <person name="Aoki S."/>
            <person name="Ashton N."/>
            <person name="Barbazuk W.B."/>
            <person name="Barker E."/>
            <person name="Bennetzen J."/>
            <person name="Bezanilla M."/>
            <person name="Blankenship R."/>
            <person name="Cho S.H."/>
            <person name="Dutcher S."/>
            <person name="Estelle M."/>
            <person name="Fawcett J.A."/>
            <person name="Gundlach H."/>
            <person name="Hanada K."/>
            <person name="Heyl A."/>
            <person name="Hicks K.A."/>
            <person name="Hugh J."/>
            <person name="Lohr M."/>
            <person name="Mayer K."/>
            <person name="Melkozernov A."/>
            <person name="Murata T."/>
            <person name="Nelson D."/>
            <person name="Pils B."/>
            <person name="Prigge M."/>
            <person name="Reiss B."/>
            <person name="Renner T."/>
            <person name="Rombauts S."/>
            <person name="Rushton P."/>
            <person name="Sanderfoot A."/>
            <person name="Schween G."/>
            <person name="Shiu S.-H."/>
            <person name="Stueber K."/>
            <person name="Theodoulou F.L."/>
            <person name="Tu H."/>
            <person name="Van de Peer Y."/>
            <person name="Verrier P.J."/>
            <person name="Waters E."/>
            <person name="Wood A."/>
            <person name="Yang L."/>
            <person name="Cove D."/>
            <person name="Cuming A."/>
            <person name="Hasebe M."/>
            <person name="Lucas S."/>
            <person name="Mishler D.B."/>
            <person name="Reski R."/>
            <person name="Grigoriev I."/>
            <person name="Quatrano R.S."/>
            <person name="Boore J.L."/>
        </authorList>
    </citation>
    <scope>NUCLEOTIDE SEQUENCE [LARGE SCALE GENOMIC DNA]</scope>
    <source>
        <strain evidence="13 14">cv. Gransden 2004</strain>
    </source>
</reference>
<dbReference type="InterPro" id="IPR001567">
    <property type="entry name" value="Pept_M3A_M3B_dom"/>
</dbReference>
<evidence type="ECO:0000256" key="2">
    <source>
        <dbReference type="ARBA" id="ARBA00006040"/>
    </source>
</evidence>
<dbReference type="Gene3D" id="1.10.1370.10">
    <property type="entry name" value="Neurolysin, domain 3"/>
    <property type="match status" value="1"/>
</dbReference>
<keyword evidence="3 10" id="KW-0645">Protease</keyword>
<dbReference type="EnsemblPlants" id="Pp3c16_10250V3.1">
    <property type="protein sequence ID" value="Pp3c16_10250V3.1"/>
    <property type="gene ID" value="Pp3c16_10250"/>
</dbReference>
<dbReference type="RefSeq" id="XP_024397854.1">
    <property type="nucleotide sequence ID" value="XM_024542086.2"/>
</dbReference>
<evidence type="ECO:0000256" key="6">
    <source>
        <dbReference type="ARBA" id="ARBA00022833"/>
    </source>
</evidence>
<dbReference type="FunCoup" id="A0A2K1J7Y6">
    <property type="interactions" value="2923"/>
</dbReference>
<comment type="subcellular location">
    <subcellularLocation>
        <location evidence="1">Mitochondrion</location>
    </subcellularLocation>
</comment>
<dbReference type="RefSeq" id="XP_024397851.1">
    <property type="nucleotide sequence ID" value="XM_024542083.2"/>
</dbReference>
<dbReference type="Gramene" id="Pp3c16_10250V3.1">
    <property type="protein sequence ID" value="Pp3c16_10250V3.1"/>
    <property type="gene ID" value="Pp3c16_10250"/>
</dbReference>
<evidence type="ECO:0000256" key="3">
    <source>
        <dbReference type="ARBA" id="ARBA00022670"/>
    </source>
</evidence>
<dbReference type="PANTHER" id="PTHR11804">
    <property type="entry name" value="PROTEASE M3 THIMET OLIGOPEPTIDASE-RELATED"/>
    <property type="match status" value="1"/>
</dbReference>
<dbReference type="PANTHER" id="PTHR11804:SF79">
    <property type="entry name" value="MITOCHONDRIAL INTERMEDIATE PEPTIDASE"/>
    <property type="match status" value="1"/>
</dbReference>
<keyword evidence="7" id="KW-0809">Transit peptide</keyword>